<evidence type="ECO:0000256" key="2">
    <source>
        <dbReference type="ARBA" id="ARBA00022824"/>
    </source>
</evidence>
<gene>
    <name evidence="7" type="primary">LHS1</name>
    <name evidence="7" type="ORF">OHK93_007076</name>
</gene>
<evidence type="ECO:0000313" key="8">
    <source>
        <dbReference type="Proteomes" id="UP001161017"/>
    </source>
</evidence>
<dbReference type="PANTHER" id="PTHR45639:SF3">
    <property type="entry name" value="HYPOXIA UP-REGULATED PROTEIN 1"/>
    <property type="match status" value="1"/>
</dbReference>
<dbReference type="EMBL" id="JAPUFD010000006">
    <property type="protein sequence ID" value="MDI1487803.1"/>
    <property type="molecule type" value="Genomic_DNA"/>
</dbReference>
<feature type="compositionally biased region" description="Low complexity" evidence="5">
    <location>
        <begin position="953"/>
        <end position="987"/>
    </location>
</feature>
<dbReference type="Gene3D" id="3.90.640.10">
    <property type="entry name" value="Actin, Chain A, domain 4"/>
    <property type="match status" value="1"/>
</dbReference>
<evidence type="ECO:0000256" key="4">
    <source>
        <dbReference type="ARBA" id="ARBA00023186"/>
    </source>
</evidence>
<dbReference type="PANTHER" id="PTHR45639">
    <property type="entry name" value="HSC70CB, ISOFORM G-RELATED"/>
    <property type="match status" value="1"/>
</dbReference>
<dbReference type="InterPro" id="IPR029048">
    <property type="entry name" value="HSP70_C_sf"/>
</dbReference>
<feature type="compositionally biased region" description="Basic and acidic residues" evidence="5">
    <location>
        <begin position="878"/>
        <end position="899"/>
    </location>
</feature>
<name>A0AA43TTP5_9LECA</name>
<dbReference type="GO" id="GO:0140662">
    <property type="term" value="F:ATP-dependent protein folding chaperone"/>
    <property type="evidence" value="ECO:0007669"/>
    <property type="project" value="InterPro"/>
</dbReference>
<feature type="compositionally biased region" description="Basic and acidic residues" evidence="5">
    <location>
        <begin position="1065"/>
        <end position="1074"/>
    </location>
</feature>
<dbReference type="Pfam" id="PF00012">
    <property type="entry name" value="HSP70"/>
    <property type="match status" value="1"/>
</dbReference>
<sequence length="1074" mass="117062">MPPHGRRRWSSIPPIFLPLLLLLVASTSAVSSAVLGVDLGTEYIKATLVKPGVPLDIVLTRDSKRKETAALAFKPLSQKVNTAASTAYPERIYGGDAVALSARFPKDVYSNLKPLLGLKYGSDGIIDYCAIHPELQVVESKVNGAVAFKSDSFTAEEEAFLVEELLAMELKNIKANAETMAGKAYGIKDIVITVPPFYTVEERRAVQTAAELAGLKVLSLISDGLAVGLDYAKSRVFPTVNSGGKPETHLIYDMGAGSTTATVLKFQGRTVKDVGKFNKTVQEVHVLATGWDRSLGGDTLNTIIMDDMVKRFTEKTTVKAVGLEAKHVKSHGRTMAKLWKESERVRQVLSANSETSASFEGLYYEDQTLKYKLSRSDFESMASQYHDRVQRPILDALASAKLSINDLDSIILHGGAVRTPFVQRQLENLIKGSDKIRTNVNSDEAAVFGAGFKAAAISPSFRVKEIRTFDNSVYPVVASWTIEGKEKQQKLFVPTSTVGTEKQVTFKVLADFEFSLSQEVAEPGASSALLSVSRTRTQNLTQSVKALSSQAGCATNEINTQFAIRLNPADGLPEVTSASVSCESSEAEKKGVVDGMKDFLGFGARKDEQQPLQDADKSVSSEGSDPTSVLESPTTSVPKAAVTHSEASNSVENKTAPGKKVVTIALGFKTEASSLSETQSGHHESVVKRLLAFDVSDRSRAQREETLNNLEAYTYKIRDILQDEGFIEASTLTQRNEIEQKSSETSSWLYDDGVGAARDVLKAKLDDLRNLVKPVQRRKEEALRRPEAVKQLRDGLQQAQTMVQIIRQQQEEQAVATDPSSSTPSPVGEAETSQVSSTSADDFAGLDDEPTSTSTLSIEPSDVPKPLYSKQDLNTISERQESTQKWLEEKEQEQDRLSLSDEPVLLFSDLDARTKELNELITNLLTKQMKASKPRKSKPSKDGERARTSTPKSSEAAETNSTSSPAEPEPTQATEAEPTPAQAAESETSTDGGNWAERTSDPEPGQGVPSIEEEMEIRRIQQEIDERLAAEKSSIVAKAEANKTKKAKKAKPTAKAKGQVKRGKQSKEKLKDEL</sequence>
<organism evidence="7 8">
    <name type="scientific">Ramalina farinacea</name>
    <dbReference type="NCBI Taxonomy" id="258253"/>
    <lineage>
        <taxon>Eukaryota</taxon>
        <taxon>Fungi</taxon>
        <taxon>Dikarya</taxon>
        <taxon>Ascomycota</taxon>
        <taxon>Pezizomycotina</taxon>
        <taxon>Lecanoromycetes</taxon>
        <taxon>OSLEUM clade</taxon>
        <taxon>Lecanoromycetidae</taxon>
        <taxon>Lecanorales</taxon>
        <taxon>Lecanorineae</taxon>
        <taxon>Ramalinaceae</taxon>
        <taxon>Ramalina</taxon>
    </lineage>
</organism>
<evidence type="ECO:0000256" key="1">
    <source>
        <dbReference type="ARBA" id="ARBA00022741"/>
    </source>
</evidence>
<protein>
    <submittedName>
        <fullName evidence="7">Lumenal Hsp70 protein</fullName>
    </submittedName>
</protein>
<dbReference type="Proteomes" id="UP001161017">
    <property type="component" value="Unassembled WGS sequence"/>
</dbReference>
<dbReference type="Gene3D" id="2.60.34.10">
    <property type="entry name" value="Substrate Binding Domain Of DNAk, Chain A, domain 1"/>
    <property type="match status" value="1"/>
</dbReference>
<proteinExistence type="predicted"/>
<dbReference type="SUPFAM" id="SSF100934">
    <property type="entry name" value="Heat shock protein 70kD (HSP70), C-terminal subdomain"/>
    <property type="match status" value="1"/>
</dbReference>
<evidence type="ECO:0000256" key="3">
    <source>
        <dbReference type="ARBA" id="ARBA00022840"/>
    </source>
</evidence>
<feature type="region of interest" description="Disordered" evidence="5">
    <location>
        <begin position="809"/>
        <end position="903"/>
    </location>
</feature>
<evidence type="ECO:0000256" key="6">
    <source>
        <dbReference type="SAM" id="SignalP"/>
    </source>
</evidence>
<feature type="compositionally biased region" description="Basic and acidic residues" evidence="5">
    <location>
        <begin position="604"/>
        <end position="619"/>
    </location>
</feature>
<dbReference type="Gene3D" id="1.20.1270.10">
    <property type="match status" value="1"/>
</dbReference>
<feature type="compositionally biased region" description="Polar residues" evidence="5">
    <location>
        <begin position="620"/>
        <end position="637"/>
    </location>
</feature>
<evidence type="ECO:0000313" key="7">
    <source>
        <dbReference type="EMBL" id="MDI1487803.1"/>
    </source>
</evidence>
<reference evidence="7" key="1">
    <citation type="journal article" date="2023" name="Genome Biol. Evol.">
        <title>First Whole Genome Sequence and Flow Cytometry Genome Size Data for the Lichen-Forming Fungus Ramalina farinacea (Ascomycota).</title>
        <authorList>
            <person name="Llewellyn T."/>
            <person name="Mian S."/>
            <person name="Hill R."/>
            <person name="Leitch I.J."/>
            <person name="Gaya E."/>
        </authorList>
    </citation>
    <scope>NUCLEOTIDE SEQUENCE</scope>
    <source>
        <strain evidence="7">LIQ254RAFAR</strain>
    </source>
</reference>
<keyword evidence="6" id="KW-0732">Signal</keyword>
<evidence type="ECO:0000256" key="5">
    <source>
        <dbReference type="SAM" id="MobiDB-lite"/>
    </source>
</evidence>
<dbReference type="FunFam" id="3.90.640.10:FF:000039">
    <property type="entry name" value="Hsp70 family chaperone Lhs1/Orp150"/>
    <property type="match status" value="1"/>
</dbReference>
<keyword evidence="2" id="KW-0256">Endoplasmic reticulum</keyword>
<dbReference type="InterPro" id="IPR043129">
    <property type="entry name" value="ATPase_NBD"/>
</dbReference>
<feature type="compositionally biased region" description="Basic and acidic residues" evidence="5">
    <location>
        <begin position="1016"/>
        <end position="1030"/>
    </location>
</feature>
<keyword evidence="8" id="KW-1185">Reference proteome</keyword>
<feature type="region of interest" description="Disordered" evidence="5">
    <location>
        <begin position="924"/>
        <end position="1074"/>
    </location>
</feature>
<feature type="signal peptide" evidence="6">
    <location>
        <begin position="1"/>
        <end position="29"/>
    </location>
</feature>
<feature type="compositionally biased region" description="Basic residues" evidence="5">
    <location>
        <begin position="1044"/>
        <end position="1064"/>
    </location>
</feature>
<feature type="chain" id="PRO_5041330585" evidence="6">
    <location>
        <begin position="30"/>
        <end position="1074"/>
    </location>
</feature>
<dbReference type="PRINTS" id="PR00301">
    <property type="entry name" value="HEATSHOCK70"/>
</dbReference>
<keyword evidence="1" id="KW-0547">Nucleotide-binding</keyword>
<dbReference type="InterPro" id="IPR013126">
    <property type="entry name" value="Hsp_70_fam"/>
</dbReference>
<dbReference type="GO" id="GO:0030968">
    <property type="term" value="P:endoplasmic reticulum unfolded protein response"/>
    <property type="evidence" value="ECO:0007669"/>
    <property type="project" value="TreeGrafter"/>
</dbReference>
<dbReference type="CDD" id="cd10230">
    <property type="entry name" value="ASKHA_NBD_HSP70_HYOU1"/>
    <property type="match status" value="1"/>
</dbReference>
<keyword evidence="3" id="KW-0067">ATP-binding</keyword>
<dbReference type="InterPro" id="IPR029047">
    <property type="entry name" value="HSP70_peptide-bd_sf"/>
</dbReference>
<comment type="caution">
    <text evidence="7">The sequence shown here is derived from an EMBL/GenBank/DDBJ whole genome shotgun (WGS) entry which is preliminary data.</text>
</comment>
<feature type="compositionally biased region" description="Polar residues" evidence="5">
    <location>
        <begin position="809"/>
        <end position="840"/>
    </location>
</feature>
<feature type="region of interest" description="Disordered" evidence="5">
    <location>
        <begin position="603"/>
        <end position="654"/>
    </location>
</feature>
<dbReference type="Gene3D" id="3.30.30.30">
    <property type="match status" value="1"/>
</dbReference>
<dbReference type="Gene3D" id="3.30.420.40">
    <property type="match status" value="2"/>
</dbReference>
<dbReference type="SUPFAM" id="SSF53067">
    <property type="entry name" value="Actin-like ATPase domain"/>
    <property type="match status" value="2"/>
</dbReference>
<keyword evidence="4" id="KW-0143">Chaperone</keyword>
<dbReference type="GO" id="GO:0005524">
    <property type="term" value="F:ATP binding"/>
    <property type="evidence" value="ECO:0007669"/>
    <property type="project" value="UniProtKB-KW"/>
</dbReference>
<accession>A0AA43TTP5</accession>
<dbReference type="AlphaFoldDB" id="A0AA43TTP5"/>
<dbReference type="GO" id="GO:0034663">
    <property type="term" value="C:endoplasmic reticulum chaperone complex"/>
    <property type="evidence" value="ECO:0007669"/>
    <property type="project" value="TreeGrafter"/>
</dbReference>